<dbReference type="AlphaFoldDB" id="A0AAW0PUA1"/>
<evidence type="ECO:0000256" key="1">
    <source>
        <dbReference type="SAM" id="MobiDB-lite"/>
    </source>
</evidence>
<dbReference type="EMBL" id="JBBPFD010000004">
    <property type="protein sequence ID" value="KAK7929619.1"/>
    <property type="molecule type" value="Genomic_DNA"/>
</dbReference>
<evidence type="ECO:0000313" key="3">
    <source>
        <dbReference type="Proteomes" id="UP001460270"/>
    </source>
</evidence>
<sequence>MVEYNANAESYNDQIEDFPKNKEDNLRTSLVAHVNTSSKWKKSFEVTRNHGGGSGPRNHTAGPEQLRSPNKDFSPIRTVSKKYTARAETAKITEQGPFPQCRDYNTSI</sequence>
<protein>
    <submittedName>
        <fullName evidence="2">Uncharacterized protein</fullName>
    </submittedName>
</protein>
<name>A0AAW0PUA1_9GOBI</name>
<comment type="caution">
    <text evidence="2">The sequence shown here is derived from an EMBL/GenBank/DDBJ whole genome shotgun (WGS) entry which is preliminary data.</text>
</comment>
<organism evidence="2 3">
    <name type="scientific">Mugilogobius chulae</name>
    <name type="common">yellowstripe goby</name>
    <dbReference type="NCBI Taxonomy" id="88201"/>
    <lineage>
        <taxon>Eukaryota</taxon>
        <taxon>Metazoa</taxon>
        <taxon>Chordata</taxon>
        <taxon>Craniata</taxon>
        <taxon>Vertebrata</taxon>
        <taxon>Euteleostomi</taxon>
        <taxon>Actinopterygii</taxon>
        <taxon>Neopterygii</taxon>
        <taxon>Teleostei</taxon>
        <taxon>Neoteleostei</taxon>
        <taxon>Acanthomorphata</taxon>
        <taxon>Gobiaria</taxon>
        <taxon>Gobiiformes</taxon>
        <taxon>Gobioidei</taxon>
        <taxon>Gobiidae</taxon>
        <taxon>Gobionellinae</taxon>
        <taxon>Mugilogobius</taxon>
    </lineage>
</organism>
<evidence type="ECO:0000313" key="2">
    <source>
        <dbReference type="EMBL" id="KAK7929619.1"/>
    </source>
</evidence>
<dbReference type="Proteomes" id="UP001460270">
    <property type="component" value="Unassembled WGS sequence"/>
</dbReference>
<proteinExistence type="predicted"/>
<reference evidence="3" key="1">
    <citation type="submission" date="2024-04" db="EMBL/GenBank/DDBJ databases">
        <title>Salinicola lusitanus LLJ914,a marine bacterium isolated from the Okinawa Trough.</title>
        <authorList>
            <person name="Li J."/>
        </authorList>
    </citation>
    <scope>NUCLEOTIDE SEQUENCE [LARGE SCALE GENOMIC DNA]</scope>
</reference>
<feature type="region of interest" description="Disordered" evidence="1">
    <location>
        <begin position="45"/>
        <end position="78"/>
    </location>
</feature>
<gene>
    <name evidence="2" type="ORF">WMY93_006014</name>
</gene>
<accession>A0AAW0PUA1</accession>
<keyword evidence="3" id="KW-1185">Reference proteome</keyword>